<evidence type="ECO:0000256" key="2">
    <source>
        <dbReference type="ARBA" id="ARBA00008847"/>
    </source>
</evidence>
<dbReference type="InterPro" id="IPR011060">
    <property type="entry name" value="RibuloseP-bd_barrel"/>
</dbReference>
<dbReference type="SMART" id="SM00934">
    <property type="entry name" value="OMPdecase"/>
    <property type="match status" value="1"/>
</dbReference>
<keyword evidence="5 7" id="KW-0456">Lyase</keyword>
<evidence type="ECO:0000259" key="8">
    <source>
        <dbReference type="SMART" id="SM00934"/>
    </source>
</evidence>
<evidence type="ECO:0000256" key="3">
    <source>
        <dbReference type="ARBA" id="ARBA00022793"/>
    </source>
</evidence>
<feature type="active site" description="Proton donor" evidence="7">
    <location>
        <position position="116"/>
    </location>
</feature>
<dbReference type="PANTHER" id="PTHR43375:SF1">
    <property type="entry name" value="OROTIDINE 5'-PHOSPHATE DECARBOXYLASE"/>
    <property type="match status" value="1"/>
</dbReference>
<dbReference type="InterPro" id="IPR013785">
    <property type="entry name" value="Aldolase_TIM"/>
</dbReference>
<comment type="caution">
    <text evidence="9">The sequence shown here is derived from an EMBL/GenBank/DDBJ whole genome shotgun (WGS) entry which is preliminary data.</text>
</comment>
<dbReference type="InterPro" id="IPR011995">
    <property type="entry name" value="OMPdecase_type-2"/>
</dbReference>
<dbReference type="InterPro" id="IPR001754">
    <property type="entry name" value="OMPdeCOase_dom"/>
</dbReference>
<dbReference type="Gene3D" id="3.20.20.70">
    <property type="entry name" value="Aldolase class I"/>
    <property type="match status" value="1"/>
</dbReference>
<evidence type="ECO:0000256" key="1">
    <source>
        <dbReference type="ARBA" id="ARBA00004861"/>
    </source>
</evidence>
<evidence type="ECO:0000256" key="5">
    <source>
        <dbReference type="ARBA" id="ARBA00023239"/>
    </source>
</evidence>
<dbReference type="EMBL" id="JACATZ010000003">
    <property type="protein sequence ID" value="NWJ48355.1"/>
    <property type="molecule type" value="Genomic_DNA"/>
</dbReference>
<dbReference type="PANTHER" id="PTHR43375">
    <property type="entry name" value="OROTIDINE 5'-PHOSPHATE DECARBOXYLASE"/>
    <property type="match status" value="1"/>
</dbReference>
<sequence>MQPRELSSDTSPSARHFGRLLERRWRDGFFLCVGLDPEYSQIPAFLKQGTEEEAVEESYYAFCRAIVEATAESVCAFKPNLAFFEQAGPPGLKALKRLGDYLRSRFPEIPLILDAKRGDIASTNKGYVASLFDYFGGDAVTVQPYLGGEALEPYLERAEKGVFVLCRTSNPGSAELQMLSAGAEGTPLYLKVAQLAANDWNSNRNVGLVAGATYPAELAQIRAVAPDVPLLVPGVGAQGGDLEAVLKYGRDSQGYGLVINSSRGIIYAGKDENFAEAAGVAARKLAEEIKTRID</sequence>
<dbReference type="SUPFAM" id="SSF51366">
    <property type="entry name" value="Ribulose-phoshate binding barrel"/>
    <property type="match status" value="1"/>
</dbReference>
<comment type="catalytic activity">
    <reaction evidence="6 7">
        <text>orotidine 5'-phosphate + H(+) = UMP + CO2</text>
        <dbReference type="Rhea" id="RHEA:11596"/>
        <dbReference type="ChEBI" id="CHEBI:15378"/>
        <dbReference type="ChEBI" id="CHEBI:16526"/>
        <dbReference type="ChEBI" id="CHEBI:57538"/>
        <dbReference type="ChEBI" id="CHEBI:57865"/>
        <dbReference type="EC" id="4.1.1.23"/>
    </reaction>
</comment>
<evidence type="ECO:0000313" key="10">
    <source>
        <dbReference type="Proteomes" id="UP000521676"/>
    </source>
</evidence>
<organism evidence="9 10">
    <name type="scientific">Candidatus Chlorohelix allophototropha</name>
    <dbReference type="NCBI Taxonomy" id="3003348"/>
    <lineage>
        <taxon>Bacteria</taxon>
        <taxon>Bacillati</taxon>
        <taxon>Chloroflexota</taxon>
        <taxon>Chloroflexia</taxon>
        <taxon>Candidatus Chloroheliales</taxon>
        <taxon>Candidatus Chloroheliaceae</taxon>
        <taxon>Candidatus Chlorohelix</taxon>
    </lineage>
</organism>
<dbReference type="EC" id="4.1.1.23" evidence="7"/>
<gene>
    <name evidence="7 9" type="primary">pyrF</name>
    <name evidence="9" type="ORF">HXX08_21065</name>
</gene>
<proteinExistence type="inferred from homology"/>
<feature type="domain" description="Orotidine 5'-phosphate decarboxylase" evidence="8">
    <location>
        <begin position="30"/>
        <end position="278"/>
    </location>
</feature>
<keyword evidence="3 7" id="KW-0210">Decarboxylase</keyword>
<dbReference type="AlphaFoldDB" id="A0A8T7M889"/>
<dbReference type="CDD" id="cd04725">
    <property type="entry name" value="OMP_decarboxylase_like"/>
    <property type="match status" value="1"/>
</dbReference>
<evidence type="ECO:0000313" key="9">
    <source>
        <dbReference type="EMBL" id="NWJ48355.1"/>
    </source>
</evidence>
<dbReference type="NCBIfam" id="TIGR02127">
    <property type="entry name" value="pyrF_sub2"/>
    <property type="match status" value="1"/>
</dbReference>
<dbReference type="HAMAP" id="MF_01215">
    <property type="entry name" value="OMPdecase_type2"/>
    <property type="match status" value="1"/>
</dbReference>
<comment type="pathway">
    <text evidence="1 7">Pyrimidine metabolism; UMP biosynthesis via de novo pathway; UMP from orotate: step 2/2.</text>
</comment>
<evidence type="ECO:0000256" key="4">
    <source>
        <dbReference type="ARBA" id="ARBA00022975"/>
    </source>
</evidence>
<accession>A0A8T7M889</accession>
<dbReference type="GO" id="GO:0004590">
    <property type="term" value="F:orotidine-5'-phosphate decarboxylase activity"/>
    <property type="evidence" value="ECO:0007669"/>
    <property type="project" value="UniProtKB-UniRule"/>
</dbReference>
<protein>
    <recommendedName>
        <fullName evidence="7">Orotidine 5'-phosphate decarboxylase</fullName>
        <ecNumber evidence="7">4.1.1.23</ecNumber>
    </recommendedName>
    <alternativeName>
        <fullName evidence="7">OMP decarboxylase</fullName>
        <shortName evidence="7">OMPDCase</shortName>
        <shortName evidence="7">OMPdecase</shortName>
    </alternativeName>
</protein>
<evidence type="ECO:0000256" key="6">
    <source>
        <dbReference type="ARBA" id="ARBA00049157"/>
    </source>
</evidence>
<comment type="similarity">
    <text evidence="2 7">Belongs to the OMP decarboxylase family. Type 2 subfamily.</text>
</comment>
<name>A0A8T7M889_9CHLR</name>
<dbReference type="Proteomes" id="UP000521676">
    <property type="component" value="Unassembled WGS sequence"/>
</dbReference>
<evidence type="ECO:0000256" key="7">
    <source>
        <dbReference type="HAMAP-Rule" id="MF_01215"/>
    </source>
</evidence>
<reference evidence="9 10" key="1">
    <citation type="submission" date="2020-06" db="EMBL/GenBank/DDBJ databases">
        <title>Anoxygenic phototrophic Chloroflexota member uses a Type I reaction center.</title>
        <authorList>
            <person name="Tsuji J.M."/>
            <person name="Shaw N.A."/>
            <person name="Nagashima S."/>
            <person name="Venkiteswaran J."/>
            <person name="Schiff S.L."/>
            <person name="Hanada S."/>
            <person name="Tank M."/>
            <person name="Neufeld J.D."/>
        </authorList>
    </citation>
    <scope>NUCLEOTIDE SEQUENCE [LARGE SCALE GENOMIC DNA]</scope>
    <source>
        <strain evidence="9">L227-S17</strain>
    </source>
</reference>
<keyword evidence="4 7" id="KW-0665">Pyrimidine biosynthesis</keyword>
<dbReference type="GO" id="GO:0044205">
    <property type="term" value="P:'de novo' UMP biosynthetic process"/>
    <property type="evidence" value="ECO:0007669"/>
    <property type="project" value="UniProtKB-UniRule"/>
</dbReference>
<dbReference type="Pfam" id="PF00215">
    <property type="entry name" value="OMPdecase"/>
    <property type="match status" value="1"/>
</dbReference>
<dbReference type="GO" id="GO:0006207">
    <property type="term" value="P:'de novo' pyrimidine nucleobase biosynthetic process"/>
    <property type="evidence" value="ECO:0007669"/>
    <property type="project" value="InterPro"/>
</dbReference>